<dbReference type="InterPro" id="IPR003203">
    <property type="entry name" value="CobU/CobP"/>
</dbReference>
<dbReference type="EMBL" id="CP016761">
    <property type="protein sequence ID" value="ANX13551.1"/>
    <property type="molecule type" value="Genomic_DNA"/>
</dbReference>
<evidence type="ECO:0000256" key="19">
    <source>
        <dbReference type="PIRSR" id="PIRSR006135-2"/>
    </source>
</evidence>
<evidence type="ECO:0000313" key="21">
    <source>
        <dbReference type="Proteomes" id="UP000077412"/>
    </source>
</evidence>
<evidence type="ECO:0000256" key="13">
    <source>
        <dbReference type="ARBA" id="ARBA00022777"/>
    </source>
</evidence>
<dbReference type="AlphaFoldDB" id="A0A1B1Z824"/>
<keyword evidence="12 19" id="KW-0547">Nucleotide-binding</keyword>
<evidence type="ECO:0000256" key="9">
    <source>
        <dbReference type="ARBA" id="ARBA00012523"/>
    </source>
</evidence>
<gene>
    <name evidence="20" type="ORF">ABE41_016190</name>
</gene>
<comment type="pathway">
    <text evidence="5">Cofactor biosynthesis; adenosylcobalamin biosynthesis; adenosylcobalamin from cob(II)yrinate a,c-diamide: step 6/7.</text>
</comment>
<dbReference type="GO" id="GO:0008820">
    <property type="term" value="F:cobinamide phosphate guanylyltransferase activity"/>
    <property type="evidence" value="ECO:0007669"/>
    <property type="project" value="UniProtKB-EC"/>
</dbReference>
<dbReference type="PANTHER" id="PTHR34848:SF1">
    <property type="entry name" value="BIFUNCTIONAL ADENOSYLCOBALAMIN BIOSYNTHESIS PROTEIN COBU"/>
    <property type="match status" value="1"/>
</dbReference>
<keyword evidence="15 19" id="KW-0342">GTP-binding</keyword>
<comment type="catalytic activity">
    <reaction evidence="1">
        <text>adenosylcob(III)inamide + ATP = adenosylcob(III)inamide phosphate + ADP + H(+)</text>
        <dbReference type="Rhea" id="RHEA:15769"/>
        <dbReference type="ChEBI" id="CHEBI:2480"/>
        <dbReference type="ChEBI" id="CHEBI:15378"/>
        <dbReference type="ChEBI" id="CHEBI:30616"/>
        <dbReference type="ChEBI" id="CHEBI:58502"/>
        <dbReference type="ChEBI" id="CHEBI:456216"/>
        <dbReference type="EC" id="2.7.1.156"/>
    </reaction>
</comment>
<feature type="binding site" evidence="19">
    <location>
        <begin position="35"/>
        <end position="37"/>
    </location>
    <ligand>
        <name>GTP</name>
        <dbReference type="ChEBI" id="CHEBI:37565"/>
    </ligand>
</feature>
<dbReference type="EC" id="2.7.1.156" evidence="8"/>
<dbReference type="InterPro" id="IPR027417">
    <property type="entry name" value="P-loop_NTPase"/>
</dbReference>
<dbReference type="KEGG" id="far:ABE41_016190"/>
<evidence type="ECO:0000256" key="5">
    <source>
        <dbReference type="ARBA" id="ARBA00004692"/>
    </source>
</evidence>
<comment type="catalytic activity">
    <reaction evidence="3">
        <text>adenosylcob(III)inamide + GTP = adenosylcob(III)inamide phosphate + GDP + H(+)</text>
        <dbReference type="Rhea" id="RHEA:15765"/>
        <dbReference type="ChEBI" id="CHEBI:2480"/>
        <dbReference type="ChEBI" id="CHEBI:15378"/>
        <dbReference type="ChEBI" id="CHEBI:37565"/>
        <dbReference type="ChEBI" id="CHEBI:58189"/>
        <dbReference type="ChEBI" id="CHEBI:58502"/>
        <dbReference type="EC" id="2.7.1.156"/>
    </reaction>
</comment>
<evidence type="ECO:0000256" key="6">
    <source>
        <dbReference type="ARBA" id="ARBA00005159"/>
    </source>
</evidence>
<comment type="similarity">
    <text evidence="7">Belongs to the CobU/CobP family.</text>
</comment>
<comment type="catalytic activity">
    <reaction evidence="2">
        <text>adenosylcob(III)inamide phosphate + GTP + H(+) = adenosylcob(III)inamide-GDP + diphosphate</text>
        <dbReference type="Rhea" id="RHEA:22712"/>
        <dbReference type="ChEBI" id="CHEBI:15378"/>
        <dbReference type="ChEBI" id="CHEBI:33019"/>
        <dbReference type="ChEBI" id="CHEBI:37565"/>
        <dbReference type="ChEBI" id="CHEBI:58502"/>
        <dbReference type="ChEBI" id="CHEBI:60487"/>
        <dbReference type="EC" id="2.7.7.62"/>
    </reaction>
</comment>
<feature type="binding site" evidence="19">
    <location>
        <begin position="52"/>
        <end position="55"/>
    </location>
    <ligand>
        <name>GTP</name>
        <dbReference type="ChEBI" id="CHEBI:37565"/>
    </ligand>
</feature>
<evidence type="ECO:0000256" key="17">
    <source>
        <dbReference type="ARBA" id="ARBA00030571"/>
    </source>
</evidence>
<keyword evidence="11" id="KW-0808">Transferase</keyword>
<dbReference type="OrthoDB" id="9799422at2"/>
<evidence type="ECO:0000256" key="8">
    <source>
        <dbReference type="ARBA" id="ARBA00012016"/>
    </source>
</evidence>
<comment type="function">
    <text evidence="4">Catalyzes ATP-dependent phosphorylation of adenosylcobinamide and addition of GMP to adenosylcobinamide phosphate.</text>
</comment>
<dbReference type="SUPFAM" id="SSF52540">
    <property type="entry name" value="P-loop containing nucleoside triphosphate hydrolases"/>
    <property type="match status" value="1"/>
</dbReference>
<evidence type="ECO:0000256" key="12">
    <source>
        <dbReference type="ARBA" id="ARBA00022741"/>
    </source>
</evidence>
<keyword evidence="14" id="KW-0067">ATP-binding</keyword>
<evidence type="ECO:0000256" key="10">
    <source>
        <dbReference type="ARBA" id="ARBA00022573"/>
    </source>
</evidence>
<dbReference type="UniPathway" id="UPA00148">
    <property type="reaction ID" value="UER00236"/>
</dbReference>
<dbReference type="STRING" id="255247.ABE41_016190"/>
<evidence type="ECO:0000256" key="2">
    <source>
        <dbReference type="ARBA" id="ARBA00000711"/>
    </source>
</evidence>
<accession>A0A1B1Z824</accession>
<comment type="pathway">
    <text evidence="6">Cofactor biosynthesis; adenosylcobalamin biosynthesis; adenosylcobalamin from cob(II)yrinate a,c-diamide: step 5/7.</text>
</comment>
<dbReference type="PIRSF" id="PIRSF006135">
    <property type="entry name" value="CobU"/>
    <property type="match status" value="1"/>
</dbReference>
<dbReference type="Gene3D" id="3.40.50.300">
    <property type="entry name" value="P-loop containing nucleotide triphosphate hydrolases"/>
    <property type="match status" value="1"/>
</dbReference>
<feature type="binding site" evidence="19">
    <location>
        <position position="87"/>
    </location>
    <ligand>
        <name>GTP</name>
        <dbReference type="ChEBI" id="CHEBI:37565"/>
    </ligand>
</feature>
<sequence>MLIFVTGGVRSGKSTFAEQVVSRYVLEDHKAYYVATSAHIDQEMRRRVQKHRDDRERDSLNWTTIEQPRNLHELAGEFQFGDVVLLDCLTNLLNNELFEGWDMNANNWIFRSFRKNIYDNILKGINELMEADVTLVIVSNEVFFDPLPVNEDGTYYYVELLGKLHQAIVEKAEIACLVENGTPIFMKRSITHADRTANR</sequence>
<dbReference type="GO" id="GO:0043752">
    <property type="term" value="F:adenosylcobinamide kinase activity"/>
    <property type="evidence" value="ECO:0007669"/>
    <property type="project" value="UniProtKB-EC"/>
</dbReference>
<evidence type="ECO:0000256" key="11">
    <source>
        <dbReference type="ARBA" id="ARBA00022679"/>
    </source>
</evidence>
<protein>
    <recommendedName>
        <fullName evidence="16">Adenosylcobinamide kinase</fullName>
        <ecNumber evidence="8">2.7.1.156</ecNumber>
        <ecNumber evidence="9">2.7.7.62</ecNumber>
    </recommendedName>
    <alternativeName>
        <fullName evidence="17">Adenosylcobinamide-phosphate guanylyltransferase</fullName>
    </alternativeName>
</protein>
<keyword evidence="10" id="KW-0169">Cobalamin biosynthesis</keyword>
<dbReference type="EC" id="2.7.7.62" evidence="9"/>
<evidence type="ECO:0000256" key="3">
    <source>
        <dbReference type="ARBA" id="ARBA00001522"/>
    </source>
</evidence>
<keyword evidence="13" id="KW-0418">Kinase</keyword>
<evidence type="ECO:0000256" key="18">
    <source>
        <dbReference type="PIRSR" id="PIRSR006135-1"/>
    </source>
</evidence>
<keyword evidence="21" id="KW-1185">Reference proteome</keyword>
<organism evidence="20 21">
    <name type="scientific">Fictibacillus arsenicus</name>
    <dbReference type="NCBI Taxonomy" id="255247"/>
    <lineage>
        <taxon>Bacteria</taxon>
        <taxon>Bacillati</taxon>
        <taxon>Bacillota</taxon>
        <taxon>Bacilli</taxon>
        <taxon>Bacillales</taxon>
        <taxon>Fictibacillaceae</taxon>
        <taxon>Fictibacillus</taxon>
    </lineage>
</organism>
<evidence type="ECO:0000313" key="20">
    <source>
        <dbReference type="EMBL" id="ANX13551.1"/>
    </source>
</evidence>
<reference evidence="20 21" key="1">
    <citation type="submission" date="2016-08" db="EMBL/GenBank/DDBJ databases">
        <title>Complete genome sequence of Fictibacillus arsenicus G25-54, a strain with toxicity to nematodes and a potential arsenic-resistance activity.</title>
        <authorList>
            <person name="Zheng Z."/>
        </authorList>
    </citation>
    <scope>NUCLEOTIDE SEQUENCE [LARGE SCALE GENOMIC DNA]</scope>
    <source>
        <strain evidence="20 21">G25-54</strain>
    </source>
</reference>
<feature type="active site" description="GMP-histidine intermediate" evidence="18">
    <location>
        <position position="51"/>
    </location>
</feature>
<evidence type="ECO:0000256" key="15">
    <source>
        <dbReference type="ARBA" id="ARBA00023134"/>
    </source>
</evidence>
<evidence type="ECO:0000256" key="16">
    <source>
        <dbReference type="ARBA" id="ARBA00029570"/>
    </source>
</evidence>
<dbReference type="RefSeq" id="WP_066292545.1">
    <property type="nucleotide sequence ID" value="NZ_CP016761.1"/>
</dbReference>
<dbReference type="GO" id="GO:0005525">
    <property type="term" value="F:GTP binding"/>
    <property type="evidence" value="ECO:0007669"/>
    <property type="project" value="UniProtKB-KW"/>
</dbReference>
<evidence type="ECO:0000256" key="7">
    <source>
        <dbReference type="ARBA" id="ARBA00007490"/>
    </source>
</evidence>
<evidence type="ECO:0000256" key="4">
    <source>
        <dbReference type="ARBA" id="ARBA00003889"/>
    </source>
</evidence>
<dbReference type="Pfam" id="PF02283">
    <property type="entry name" value="CobU"/>
    <property type="match status" value="1"/>
</dbReference>
<evidence type="ECO:0000256" key="14">
    <source>
        <dbReference type="ARBA" id="ARBA00022840"/>
    </source>
</evidence>
<proteinExistence type="inferred from homology"/>
<evidence type="ECO:0000256" key="1">
    <source>
        <dbReference type="ARBA" id="ARBA00000312"/>
    </source>
</evidence>
<feature type="binding site" evidence="19">
    <location>
        <begin position="7"/>
        <end position="14"/>
    </location>
    <ligand>
        <name>GTP</name>
        <dbReference type="ChEBI" id="CHEBI:37565"/>
    </ligand>
</feature>
<dbReference type="PANTHER" id="PTHR34848">
    <property type="match status" value="1"/>
</dbReference>
<dbReference type="CDD" id="cd00544">
    <property type="entry name" value="CobU"/>
    <property type="match status" value="1"/>
</dbReference>
<dbReference type="GO" id="GO:0005524">
    <property type="term" value="F:ATP binding"/>
    <property type="evidence" value="ECO:0007669"/>
    <property type="project" value="UniProtKB-KW"/>
</dbReference>
<feature type="binding site" evidence="19">
    <location>
        <position position="66"/>
    </location>
    <ligand>
        <name>GTP</name>
        <dbReference type="ChEBI" id="CHEBI:37565"/>
    </ligand>
</feature>
<name>A0A1B1Z824_9BACL</name>
<dbReference type="GO" id="GO:0009236">
    <property type="term" value="P:cobalamin biosynthetic process"/>
    <property type="evidence" value="ECO:0007669"/>
    <property type="project" value="UniProtKB-UniPathway"/>
</dbReference>
<dbReference type="Proteomes" id="UP000077412">
    <property type="component" value="Chromosome"/>
</dbReference>